<dbReference type="AlphaFoldDB" id="A0A498I1C2"/>
<evidence type="ECO:0000256" key="1">
    <source>
        <dbReference type="SAM" id="MobiDB-lite"/>
    </source>
</evidence>
<sequence>MSHLITRRRSVTNAPPTLSASTTPCVSAPLNGEPTPFIEATPTASQVHVSSTSSVSVHPLSAQRPHRRRRELDPSDHTSSASRVKGEASQLAQQLSIVVSSYGVVIKQNCPMQWEKWAEIPDRTKDLVRDKLSVSILIFSLYNEVVC</sequence>
<protein>
    <submittedName>
        <fullName evidence="2">Uncharacterized protein</fullName>
    </submittedName>
</protein>
<feature type="compositionally biased region" description="Low complexity" evidence="1">
    <location>
        <begin position="45"/>
        <end position="57"/>
    </location>
</feature>
<comment type="caution">
    <text evidence="2">The sequence shown here is derived from an EMBL/GenBank/DDBJ whole genome shotgun (WGS) entry which is preliminary data.</text>
</comment>
<feature type="region of interest" description="Disordered" evidence="1">
    <location>
        <begin position="1"/>
        <end position="86"/>
    </location>
</feature>
<feature type="compositionally biased region" description="Polar residues" evidence="1">
    <location>
        <begin position="11"/>
        <end position="25"/>
    </location>
</feature>
<dbReference type="EMBL" id="RDQH01000340">
    <property type="protein sequence ID" value="RXH77396.1"/>
    <property type="molecule type" value="Genomic_DNA"/>
</dbReference>
<evidence type="ECO:0000313" key="3">
    <source>
        <dbReference type="Proteomes" id="UP000290289"/>
    </source>
</evidence>
<accession>A0A498I1C2</accession>
<reference evidence="2 3" key="1">
    <citation type="submission" date="2018-10" db="EMBL/GenBank/DDBJ databases">
        <title>A high-quality apple genome assembly.</title>
        <authorList>
            <person name="Hu J."/>
        </authorList>
    </citation>
    <scope>NUCLEOTIDE SEQUENCE [LARGE SCALE GENOMIC DNA]</scope>
    <source>
        <strain evidence="3">cv. HFTH1</strain>
        <tissue evidence="2">Young leaf</tissue>
    </source>
</reference>
<dbReference type="Proteomes" id="UP000290289">
    <property type="component" value="Chromosome 14"/>
</dbReference>
<proteinExistence type="predicted"/>
<evidence type="ECO:0000313" key="2">
    <source>
        <dbReference type="EMBL" id="RXH77396.1"/>
    </source>
</evidence>
<gene>
    <name evidence="2" type="ORF">DVH24_023670</name>
</gene>
<keyword evidence="3" id="KW-1185">Reference proteome</keyword>
<name>A0A498I1C2_MALDO</name>
<organism evidence="2 3">
    <name type="scientific">Malus domestica</name>
    <name type="common">Apple</name>
    <name type="synonym">Pyrus malus</name>
    <dbReference type="NCBI Taxonomy" id="3750"/>
    <lineage>
        <taxon>Eukaryota</taxon>
        <taxon>Viridiplantae</taxon>
        <taxon>Streptophyta</taxon>
        <taxon>Embryophyta</taxon>
        <taxon>Tracheophyta</taxon>
        <taxon>Spermatophyta</taxon>
        <taxon>Magnoliopsida</taxon>
        <taxon>eudicotyledons</taxon>
        <taxon>Gunneridae</taxon>
        <taxon>Pentapetalae</taxon>
        <taxon>rosids</taxon>
        <taxon>fabids</taxon>
        <taxon>Rosales</taxon>
        <taxon>Rosaceae</taxon>
        <taxon>Amygdaloideae</taxon>
        <taxon>Maleae</taxon>
        <taxon>Malus</taxon>
    </lineage>
</organism>
<feature type="compositionally biased region" description="Basic residues" evidence="1">
    <location>
        <begin position="1"/>
        <end position="10"/>
    </location>
</feature>